<keyword evidence="2" id="KW-1003">Cell membrane</keyword>
<proteinExistence type="predicted"/>
<gene>
    <name evidence="6" type="ORF">ASPWEDRAFT_453526</name>
</gene>
<dbReference type="STRING" id="1073089.A0A1L9RRI4"/>
<dbReference type="GO" id="GO:0004553">
    <property type="term" value="F:hydrolase activity, hydrolyzing O-glycosyl compounds"/>
    <property type="evidence" value="ECO:0007669"/>
    <property type="project" value="InterPro"/>
</dbReference>
<dbReference type="PROSITE" id="PS51762">
    <property type="entry name" value="GH16_2"/>
    <property type="match status" value="1"/>
</dbReference>
<protein>
    <recommendedName>
        <fullName evidence="5">GH16 domain-containing protein</fullName>
    </recommendedName>
</protein>
<dbReference type="GO" id="GO:0005975">
    <property type="term" value="P:carbohydrate metabolic process"/>
    <property type="evidence" value="ECO:0007669"/>
    <property type="project" value="InterPro"/>
</dbReference>
<feature type="compositionally biased region" description="Basic residues" evidence="3">
    <location>
        <begin position="385"/>
        <end position="406"/>
    </location>
</feature>
<reference evidence="7" key="1">
    <citation type="journal article" date="2017" name="Genome Biol.">
        <title>Comparative genomics reveals high biological diversity and specific adaptations in the industrially and medically important fungal genus Aspergillus.</title>
        <authorList>
            <person name="de Vries R.P."/>
            <person name="Riley R."/>
            <person name="Wiebenga A."/>
            <person name="Aguilar-Osorio G."/>
            <person name="Amillis S."/>
            <person name="Uchima C.A."/>
            <person name="Anderluh G."/>
            <person name="Asadollahi M."/>
            <person name="Askin M."/>
            <person name="Barry K."/>
            <person name="Battaglia E."/>
            <person name="Bayram O."/>
            <person name="Benocci T."/>
            <person name="Braus-Stromeyer S.A."/>
            <person name="Caldana C."/>
            <person name="Canovas D."/>
            <person name="Cerqueira G.C."/>
            <person name="Chen F."/>
            <person name="Chen W."/>
            <person name="Choi C."/>
            <person name="Clum A."/>
            <person name="Dos Santos R.A."/>
            <person name="Damasio A.R."/>
            <person name="Diallinas G."/>
            <person name="Emri T."/>
            <person name="Fekete E."/>
            <person name="Flipphi M."/>
            <person name="Freyberg S."/>
            <person name="Gallo A."/>
            <person name="Gournas C."/>
            <person name="Habgood R."/>
            <person name="Hainaut M."/>
            <person name="Harispe M.L."/>
            <person name="Henrissat B."/>
            <person name="Hilden K.S."/>
            <person name="Hope R."/>
            <person name="Hossain A."/>
            <person name="Karabika E."/>
            <person name="Karaffa L."/>
            <person name="Karanyi Z."/>
            <person name="Krasevec N."/>
            <person name="Kuo A."/>
            <person name="Kusch H."/>
            <person name="LaButti K."/>
            <person name="Lagendijk E.L."/>
            <person name="Lapidus A."/>
            <person name="Levasseur A."/>
            <person name="Lindquist E."/>
            <person name="Lipzen A."/>
            <person name="Logrieco A.F."/>
            <person name="MacCabe A."/>
            <person name="Maekelae M.R."/>
            <person name="Malavazi I."/>
            <person name="Melin P."/>
            <person name="Meyer V."/>
            <person name="Mielnichuk N."/>
            <person name="Miskei M."/>
            <person name="Molnar A.P."/>
            <person name="Mule G."/>
            <person name="Ngan C.Y."/>
            <person name="Orejas M."/>
            <person name="Orosz E."/>
            <person name="Ouedraogo J.P."/>
            <person name="Overkamp K.M."/>
            <person name="Park H.-S."/>
            <person name="Perrone G."/>
            <person name="Piumi F."/>
            <person name="Punt P.J."/>
            <person name="Ram A.F."/>
            <person name="Ramon A."/>
            <person name="Rauscher S."/>
            <person name="Record E."/>
            <person name="Riano-Pachon D.M."/>
            <person name="Robert V."/>
            <person name="Roehrig J."/>
            <person name="Ruller R."/>
            <person name="Salamov A."/>
            <person name="Salih N.S."/>
            <person name="Samson R.A."/>
            <person name="Sandor E."/>
            <person name="Sanguinetti M."/>
            <person name="Schuetze T."/>
            <person name="Sepcic K."/>
            <person name="Shelest E."/>
            <person name="Sherlock G."/>
            <person name="Sophianopoulou V."/>
            <person name="Squina F.M."/>
            <person name="Sun H."/>
            <person name="Susca A."/>
            <person name="Todd R.B."/>
            <person name="Tsang A."/>
            <person name="Unkles S.E."/>
            <person name="van de Wiele N."/>
            <person name="van Rossen-Uffink D."/>
            <person name="Oliveira J.V."/>
            <person name="Vesth T.C."/>
            <person name="Visser J."/>
            <person name="Yu J.-H."/>
            <person name="Zhou M."/>
            <person name="Andersen M.R."/>
            <person name="Archer D.B."/>
            <person name="Baker S.E."/>
            <person name="Benoit I."/>
            <person name="Brakhage A.A."/>
            <person name="Braus G.H."/>
            <person name="Fischer R."/>
            <person name="Frisvad J.C."/>
            <person name="Goldman G.H."/>
            <person name="Houbraken J."/>
            <person name="Oakley B."/>
            <person name="Pocsi I."/>
            <person name="Scazzocchio C."/>
            <person name="Seiboth B."/>
            <person name="vanKuyk P.A."/>
            <person name="Wortman J."/>
            <person name="Dyer P.S."/>
            <person name="Grigoriev I.V."/>
        </authorList>
    </citation>
    <scope>NUCLEOTIDE SEQUENCE [LARGE SCALE GENOMIC DNA]</scope>
    <source>
        <strain evidence="7">DTO 134E9</strain>
    </source>
</reference>
<dbReference type="OrthoDB" id="4388755at2759"/>
<dbReference type="GO" id="GO:0005886">
    <property type="term" value="C:plasma membrane"/>
    <property type="evidence" value="ECO:0007669"/>
    <property type="project" value="UniProtKB-SubCell"/>
</dbReference>
<keyword evidence="7" id="KW-1185">Reference proteome</keyword>
<evidence type="ECO:0000256" key="3">
    <source>
        <dbReference type="SAM" id="MobiDB-lite"/>
    </source>
</evidence>
<dbReference type="AlphaFoldDB" id="A0A1L9RRI4"/>
<evidence type="ECO:0000256" key="1">
    <source>
        <dbReference type="ARBA" id="ARBA00004609"/>
    </source>
</evidence>
<dbReference type="PANTHER" id="PTHR38121">
    <property type="entry name" value="GH16 DOMAIN-CONTAINING PROTEIN"/>
    <property type="match status" value="1"/>
</dbReference>
<dbReference type="SUPFAM" id="SSF49899">
    <property type="entry name" value="Concanavalin A-like lectins/glucanases"/>
    <property type="match status" value="1"/>
</dbReference>
<name>A0A1L9RRI4_ASPWE</name>
<dbReference type="CDD" id="cd00413">
    <property type="entry name" value="Glyco_hydrolase_16"/>
    <property type="match status" value="1"/>
</dbReference>
<sequence length="415" mass="46975">MRKTYLLFLLRLFTTASSRAIHTASNTTLVPRSSAEVNDRRCDCYLVSGPVPGYFQNYRLWDFRNVPLHVNQENLDDYDDNPTEGEIIEDAGIGGNLSVNSILLSQTPFAKDWKSQAWHREGSSLGPVPILNSKWNVFFARDPSERHGPDSTYLVLRTKRLRDHTSTAEIESRLRNIFRCSFRVRLRILAPYSDQVPDAGVTNGQMATGGACAGIFSYHSANCESDIEILTSGPRNIVHLANQPDYDPNTDQKIPGASTVARIRKPWTSWVTHRLDWLTDHSRWYADRDMLNTKTYQVPNKPSMMAINLWSDGGSWTGDMNVGDSVYMAIEWIQMVYNVSARTDDLPDGIPLQRHAHGLKSNLTLMQAVFDDQTGSSGPVSPDQKKKKKKNKKKKNRKGKNGHGCRRPCWVDDYP</sequence>
<dbReference type="EMBL" id="KV878211">
    <property type="protein sequence ID" value="OJJ37437.1"/>
    <property type="molecule type" value="Genomic_DNA"/>
</dbReference>
<evidence type="ECO:0000313" key="7">
    <source>
        <dbReference type="Proteomes" id="UP000184383"/>
    </source>
</evidence>
<comment type="subcellular location">
    <subcellularLocation>
        <location evidence="1">Cell membrane</location>
        <topology evidence="1">Lipid-anchor</topology>
        <topology evidence="1">GPI-anchor</topology>
    </subcellularLocation>
</comment>
<dbReference type="VEuPathDB" id="FungiDB:ASPWEDRAFT_453526"/>
<evidence type="ECO:0000313" key="6">
    <source>
        <dbReference type="EMBL" id="OJJ37437.1"/>
    </source>
</evidence>
<feature type="region of interest" description="Disordered" evidence="3">
    <location>
        <begin position="372"/>
        <end position="415"/>
    </location>
</feature>
<dbReference type="InterPro" id="IPR000757">
    <property type="entry name" value="Beta-glucanase-like"/>
</dbReference>
<feature type="chain" id="PRO_5013222474" description="GH16 domain-containing protein" evidence="4">
    <location>
        <begin position="19"/>
        <end position="415"/>
    </location>
</feature>
<dbReference type="RefSeq" id="XP_040691113.1">
    <property type="nucleotide sequence ID" value="XM_040836516.1"/>
</dbReference>
<keyword evidence="2" id="KW-0472">Membrane</keyword>
<organism evidence="6 7">
    <name type="scientific">Aspergillus wentii DTO 134E9</name>
    <dbReference type="NCBI Taxonomy" id="1073089"/>
    <lineage>
        <taxon>Eukaryota</taxon>
        <taxon>Fungi</taxon>
        <taxon>Dikarya</taxon>
        <taxon>Ascomycota</taxon>
        <taxon>Pezizomycotina</taxon>
        <taxon>Eurotiomycetes</taxon>
        <taxon>Eurotiomycetidae</taxon>
        <taxon>Eurotiales</taxon>
        <taxon>Aspergillaceae</taxon>
        <taxon>Aspergillus</taxon>
        <taxon>Aspergillus subgen. Cremei</taxon>
    </lineage>
</organism>
<dbReference type="InterPro" id="IPR013320">
    <property type="entry name" value="ConA-like_dom_sf"/>
</dbReference>
<dbReference type="Gene3D" id="2.60.120.200">
    <property type="match status" value="1"/>
</dbReference>
<evidence type="ECO:0000256" key="2">
    <source>
        <dbReference type="ARBA" id="ARBA00022475"/>
    </source>
</evidence>
<feature type="signal peptide" evidence="4">
    <location>
        <begin position="1"/>
        <end position="18"/>
    </location>
</feature>
<dbReference type="PANTHER" id="PTHR38121:SF4">
    <property type="entry name" value="GH16 DOMAIN-CONTAINING PROTEIN-RELATED"/>
    <property type="match status" value="1"/>
</dbReference>
<accession>A0A1L9RRI4</accession>
<dbReference type="GeneID" id="63752364"/>
<dbReference type="Proteomes" id="UP000184383">
    <property type="component" value="Unassembled WGS sequence"/>
</dbReference>
<evidence type="ECO:0000259" key="5">
    <source>
        <dbReference type="PROSITE" id="PS51762"/>
    </source>
</evidence>
<feature type="domain" description="GH16" evidence="5">
    <location>
        <begin position="76"/>
        <end position="341"/>
    </location>
</feature>
<evidence type="ECO:0000256" key="4">
    <source>
        <dbReference type="SAM" id="SignalP"/>
    </source>
</evidence>
<keyword evidence="4" id="KW-0732">Signal</keyword>